<dbReference type="InterPro" id="IPR005299">
    <property type="entry name" value="MeTrfase_7"/>
</dbReference>
<dbReference type="Gramene" id="EFJ37525">
    <property type="protein sequence ID" value="EFJ37525"/>
    <property type="gene ID" value="SELMODRAFT_403920"/>
</dbReference>
<dbReference type="HOGENOM" id="CLU_1573317_0_0_1"/>
<gene>
    <name evidence="1" type="ORF">SELMODRAFT_403920</name>
</gene>
<dbReference type="Proteomes" id="UP000001514">
    <property type="component" value="Unassembled WGS sequence"/>
</dbReference>
<keyword evidence="2" id="KW-1185">Reference proteome</keyword>
<dbReference type="Gene3D" id="3.40.50.150">
    <property type="entry name" value="Vaccinia Virus protein VP39"/>
    <property type="match status" value="1"/>
</dbReference>
<dbReference type="InterPro" id="IPR029063">
    <property type="entry name" value="SAM-dependent_MTases_sf"/>
</dbReference>
<dbReference type="InParanoid" id="D8QSZ6"/>
<dbReference type="GO" id="GO:0008757">
    <property type="term" value="F:S-adenosylmethionine-dependent methyltransferase activity"/>
    <property type="evidence" value="ECO:0000318"/>
    <property type="project" value="GO_Central"/>
</dbReference>
<accession>D8QSZ6</accession>
<dbReference type="KEGG" id="smo:SELMODRAFT_403920"/>
<reference evidence="1 2" key="1">
    <citation type="journal article" date="2011" name="Science">
        <title>The Selaginella genome identifies genetic changes associated with the evolution of vascular plants.</title>
        <authorList>
            <person name="Banks J.A."/>
            <person name="Nishiyama T."/>
            <person name="Hasebe M."/>
            <person name="Bowman J.L."/>
            <person name="Gribskov M."/>
            <person name="dePamphilis C."/>
            <person name="Albert V.A."/>
            <person name="Aono N."/>
            <person name="Aoyama T."/>
            <person name="Ambrose B.A."/>
            <person name="Ashton N.W."/>
            <person name="Axtell M.J."/>
            <person name="Barker E."/>
            <person name="Barker M.S."/>
            <person name="Bennetzen J.L."/>
            <person name="Bonawitz N.D."/>
            <person name="Chapple C."/>
            <person name="Cheng C."/>
            <person name="Correa L.G."/>
            <person name="Dacre M."/>
            <person name="DeBarry J."/>
            <person name="Dreyer I."/>
            <person name="Elias M."/>
            <person name="Engstrom E.M."/>
            <person name="Estelle M."/>
            <person name="Feng L."/>
            <person name="Finet C."/>
            <person name="Floyd S.K."/>
            <person name="Frommer W.B."/>
            <person name="Fujita T."/>
            <person name="Gramzow L."/>
            <person name="Gutensohn M."/>
            <person name="Harholt J."/>
            <person name="Hattori M."/>
            <person name="Heyl A."/>
            <person name="Hirai T."/>
            <person name="Hiwatashi Y."/>
            <person name="Ishikawa M."/>
            <person name="Iwata M."/>
            <person name="Karol K.G."/>
            <person name="Koehler B."/>
            <person name="Kolukisaoglu U."/>
            <person name="Kubo M."/>
            <person name="Kurata T."/>
            <person name="Lalonde S."/>
            <person name="Li K."/>
            <person name="Li Y."/>
            <person name="Litt A."/>
            <person name="Lyons E."/>
            <person name="Manning G."/>
            <person name="Maruyama T."/>
            <person name="Michael T.P."/>
            <person name="Mikami K."/>
            <person name="Miyazaki S."/>
            <person name="Morinaga S."/>
            <person name="Murata T."/>
            <person name="Mueller-Roeber B."/>
            <person name="Nelson D.R."/>
            <person name="Obara M."/>
            <person name="Oguri Y."/>
            <person name="Olmstead R.G."/>
            <person name="Onodera N."/>
            <person name="Petersen B.L."/>
            <person name="Pils B."/>
            <person name="Prigge M."/>
            <person name="Rensing S.A."/>
            <person name="Riano-Pachon D.M."/>
            <person name="Roberts A.W."/>
            <person name="Sato Y."/>
            <person name="Scheller H.V."/>
            <person name="Schulz B."/>
            <person name="Schulz C."/>
            <person name="Shakirov E.V."/>
            <person name="Shibagaki N."/>
            <person name="Shinohara N."/>
            <person name="Shippen D.E."/>
            <person name="Soerensen I."/>
            <person name="Sotooka R."/>
            <person name="Sugimoto N."/>
            <person name="Sugita M."/>
            <person name="Sumikawa N."/>
            <person name="Tanurdzic M."/>
            <person name="Theissen G."/>
            <person name="Ulvskov P."/>
            <person name="Wakazuki S."/>
            <person name="Weng J.K."/>
            <person name="Willats W.W."/>
            <person name="Wipf D."/>
            <person name="Wolf P.G."/>
            <person name="Yang L."/>
            <person name="Zimmer A.D."/>
            <person name="Zhu Q."/>
            <person name="Mitros T."/>
            <person name="Hellsten U."/>
            <person name="Loque D."/>
            <person name="Otillar R."/>
            <person name="Salamov A."/>
            <person name="Schmutz J."/>
            <person name="Shapiro H."/>
            <person name="Lindquist E."/>
            <person name="Lucas S."/>
            <person name="Rokhsar D."/>
            <person name="Grigoriev I.V."/>
        </authorList>
    </citation>
    <scope>NUCLEOTIDE SEQUENCE [LARGE SCALE GENOMIC DNA]</scope>
</reference>
<name>D8QSZ6_SELML</name>
<dbReference type="Pfam" id="PF03492">
    <property type="entry name" value="Methyltransf_7"/>
    <property type="match status" value="1"/>
</dbReference>
<dbReference type="GO" id="GO:0032259">
    <property type="term" value="P:methylation"/>
    <property type="evidence" value="ECO:0000318"/>
    <property type="project" value="GO_Central"/>
</dbReference>
<dbReference type="SUPFAM" id="SSF53335">
    <property type="entry name" value="S-adenosyl-L-methionine-dependent methyltransferases"/>
    <property type="match status" value="1"/>
</dbReference>
<dbReference type="EMBL" id="GL377566">
    <property type="protein sequence ID" value="EFJ37525.1"/>
    <property type="molecule type" value="Genomic_DNA"/>
</dbReference>
<dbReference type="PANTHER" id="PTHR31009">
    <property type="entry name" value="S-ADENOSYL-L-METHIONINE:CARBOXYL METHYLTRANSFERASE FAMILY PROTEIN"/>
    <property type="match status" value="1"/>
</dbReference>
<protein>
    <submittedName>
        <fullName evidence="1">Uncharacterized protein</fullName>
    </submittedName>
</protein>
<dbReference type="AlphaFoldDB" id="D8QSZ6"/>
<evidence type="ECO:0000313" key="1">
    <source>
        <dbReference type="EMBL" id="EFJ37525.1"/>
    </source>
</evidence>
<sequence length="170" mass="18938">MDIVVQAFKDQLKLTKSADLPPVPGFLLRCEIRVPGSFYDRLFPSSSIHFAMSSAPLHWVSKIPDAILDSESVCWNGGNISPDKAKPEVAHAYQQQGHEDLCNFLKFRAEEIVPAGGLLCMLMNARRSKQTLSTGLQLLGARMGGHCHRGIDRREHPKHFQHALLPSSRL</sequence>
<evidence type="ECO:0000313" key="2">
    <source>
        <dbReference type="Proteomes" id="UP000001514"/>
    </source>
</evidence>
<proteinExistence type="predicted"/>
<organism evidence="2">
    <name type="scientific">Selaginella moellendorffii</name>
    <name type="common">Spikemoss</name>
    <dbReference type="NCBI Taxonomy" id="88036"/>
    <lineage>
        <taxon>Eukaryota</taxon>
        <taxon>Viridiplantae</taxon>
        <taxon>Streptophyta</taxon>
        <taxon>Embryophyta</taxon>
        <taxon>Tracheophyta</taxon>
        <taxon>Lycopodiopsida</taxon>
        <taxon>Selaginellales</taxon>
        <taxon>Selaginellaceae</taxon>
        <taxon>Selaginella</taxon>
    </lineage>
</organism>